<evidence type="ECO:0000256" key="2">
    <source>
        <dbReference type="RuleBase" id="RU003616"/>
    </source>
</evidence>
<feature type="region of interest" description="Disordered" evidence="3">
    <location>
        <begin position="921"/>
        <end position="986"/>
    </location>
</feature>
<feature type="compositionally biased region" description="Basic and acidic residues" evidence="3">
    <location>
        <begin position="922"/>
        <end position="961"/>
    </location>
</feature>
<feature type="region of interest" description="Disordered" evidence="3">
    <location>
        <begin position="702"/>
        <end position="726"/>
    </location>
</feature>
<evidence type="ECO:0000256" key="3">
    <source>
        <dbReference type="SAM" id="MobiDB-lite"/>
    </source>
</evidence>
<dbReference type="PROSITE" id="PS01031">
    <property type="entry name" value="SHSP"/>
    <property type="match status" value="3"/>
</dbReference>
<feature type="compositionally biased region" description="Low complexity" evidence="3">
    <location>
        <begin position="203"/>
        <end position="216"/>
    </location>
</feature>
<dbReference type="EMBL" id="MN443768">
    <property type="protein sequence ID" value="QOV08711.1"/>
    <property type="molecule type" value="mRNA"/>
</dbReference>
<dbReference type="AlphaFoldDB" id="A0A7U3RZD0"/>
<dbReference type="GO" id="GO:0005737">
    <property type="term" value="C:cytoplasm"/>
    <property type="evidence" value="ECO:0007669"/>
    <property type="project" value="TreeGrafter"/>
</dbReference>
<dbReference type="GO" id="GO:0042026">
    <property type="term" value="P:protein refolding"/>
    <property type="evidence" value="ECO:0007669"/>
    <property type="project" value="TreeGrafter"/>
</dbReference>
<feature type="domain" description="SHSP" evidence="4">
    <location>
        <begin position="97"/>
        <end position="207"/>
    </location>
</feature>
<dbReference type="InterPro" id="IPR001436">
    <property type="entry name" value="Alpha-crystallin/sHSP_animal"/>
</dbReference>
<dbReference type="InterPro" id="IPR002068">
    <property type="entry name" value="A-crystallin/Hsp20_dom"/>
</dbReference>
<proteinExistence type="evidence at transcript level"/>
<evidence type="ECO:0000313" key="5">
    <source>
        <dbReference type="EMBL" id="QOV08711.1"/>
    </source>
</evidence>
<dbReference type="PANTHER" id="PTHR45640">
    <property type="entry name" value="HEAT SHOCK PROTEIN HSP-12.2-RELATED"/>
    <property type="match status" value="1"/>
</dbReference>
<feature type="compositionally biased region" description="Low complexity" evidence="3">
    <location>
        <begin position="967"/>
        <end position="986"/>
    </location>
</feature>
<protein>
    <submittedName>
        <fullName evidence="5">HSP21</fullName>
    </submittedName>
</protein>
<feature type="region of interest" description="Disordered" evidence="3">
    <location>
        <begin position="194"/>
        <end position="216"/>
    </location>
</feature>
<sequence>MAPIQTYSSFANQSSTLNMAPRVCHCGGILKDGGEYWLPISRRGHFFHDSFFENVHSYFDSAIREILNKWSDAEVLGEASQCSDRSPSTFGLYRQLRSRDHREDQASTIVSDDRTHKVVVDVQDFMEGDIKVKVLGEKEVVVEGQGNGSPGEGSFSSRRFCRRFTFPSSVNMADVTSVLSSDGVLTIEAPKMEAVSRREVSEESSASSSESVPSISSSVSETSDIVYYCKGCNKKIGGSWQTAPETKTAQQGGVKVPININASMSSALNSQTDQISTEKKEQIKSVKKETMAKNTSLQGAETTDGETNVKLHSQVKANHYEVPVTTAHSFLPVSIRGPFFGDSFFSDLHKDFQSAVQEVLSRWGARTSMRMEDDLSAYRKLRLGNLKEETQAVQTREDESSYKFVLDVQDFVNGGDITLKVINDSGIVVEGHIEKEEGGSKSLKHFMKQFRVPGNIRLDSVSSVMSSDGVLTVTVPKSVPIQPKEVIIPVNLEGIERSQTCHVSSTLLDDHDLVFGINADSISGTNHSEMQSKVRPSNEHIIPITVEGCFSNPETSRPNCEIQVQKESSESLSGLTNQEQQKDKVGKEYIIPVNVEGSACNLKSEATESKIKVFVQNPRSQHRSNDEQAQKNQITEDRIIPIIVERTADSAKAEVFKHQQIHEHQITGERIIPVTVEGSSSDVKANTFDHQIKVQKGTFAHKNANQHSEQAQETTEDQKNRTNESSFMKHMKENADTVFKRSDMSHFAHPSTQVNSDAEKNIVSNQHSNDTATSSTKRYLPVSRKGSFLEDMFFKDFQNDFQAAVKDVLVKCRQCFDMTDYMTAYRNLRQKELKVENQALYAQEDQESLKIAVDAKDFINGDITVFVDGEELVIEGKAENSEARSSNSLTFSHRFLLPESFSITTISSAISSDGILTVQCPKRKDASSEGIRRMSTEASSHQESRHEGGHKWEEKRVKESSEQASGYSSRTYSSSYSSRQRQTSTF</sequence>
<dbReference type="InterPro" id="IPR008978">
    <property type="entry name" value="HSP20-like_chaperone"/>
</dbReference>
<dbReference type="GO" id="GO:0009408">
    <property type="term" value="P:response to heat"/>
    <property type="evidence" value="ECO:0007669"/>
    <property type="project" value="TreeGrafter"/>
</dbReference>
<feature type="compositionally biased region" description="Polar residues" evidence="3">
    <location>
        <begin position="703"/>
        <end position="713"/>
    </location>
</feature>
<dbReference type="GO" id="GO:0005634">
    <property type="term" value="C:nucleus"/>
    <property type="evidence" value="ECO:0007669"/>
    <property type="project" value="TreeGrafter"/>
</dbReference>
<accession>A0A7U3RZD0</accession>
<organism evidence="5">
    <name type="scientific">Macrobrachium nipponense</name>
    <name type="common">Oriental river shrimp</name>
    <name type="synonym">Palaemon nipponensis</name>
    <dbReference type="NCBI Taxonomy" id="159736"/>
    <lineage>
        <taxon>Eukaryota</taxon>
        <taxon>Metazoa</taxon>
        <taxon>Ecdysozoa</taxon>
        <taxon>Arthropoda</taxon>
        <taxon>Crustacea</taxon>
        <taxon>Multicrustacea</taxon>
        <taxon>Malacostraca</taxon>
        <taxon>Eumalacostraca</taxon>
        <taxon>Eucarida</taxon>
        <taxon>Decapoda</taxon>
        <taxon>Pleocyemata</taxon>
        <taxon>Caridea</taxon>
        <taxon>Palaemonoidea</taxon>
        <taxon>Palaemonidae</taxon>
        <taxon>Macrobrachium</taxon>
    </lineage>
</organism>
<dbReference type="CDD" id="cd06526">
    <property type="entry name" value="metazoan_ACD"/>
    <property type="match status" value="2"/>
</dbReference>
<dbReference type="SUPFAM" id="SSF49764">
    <property type="entry name" value="HSP20-like chaperones"/>
    <property type="match status" value="3"/>
</dbReference>
<dbReference type="GO" id="GO:0051082">
    <property type="term" value="F:unfolded protein binding"/>
    <property type="evidence" value="ECO:0007669"/>
    <property type="project" value="TreeGrafter"/>
</dbReference>
<feature type="domain" description="SHSP" evidence="4">
    <location>
        <begin position="831"/>
        <end position="939"/>
    </location>
</feature>
<dbReference type="Gene3D" id="2.60.40.790">
    <property type="match status" value="3"/>
</dbReference>
<feature type="domain" description="SHSP" evidence="4">
    <location>
        <begin position="384"/>
        <end position="493"/>
    </location>
</feature>
<dbReference type="PANTHER" id="PTHR45640:SF26">
    <property type="entry name" value="RE23625P"/>
    <property type="match status" value="1"/>
</dbReference>
<name>A0A7U3RZD0_MACNP</name>
<reference evidence="5" key="1">
    <citation type="submission" date="2019-09" db="EMBL/GenBank/DDBJ databases">
        <authorList>
            <person name="Zhai s."/>
        </authorList>
    </citation>
    <scope>NUCLEOTIDE SEQUENCE</scope>
</reference>
<comment type="similarity">
    <text evidence="1 2">Belongs to the small heat shock protein (HSP20) family.</text>
</comment>
<dbReference type="Pfam" id="PF00011">
    <property type="entry name" value="HSP20"/>
    <property type="match status" value="3"/>
</dbReference>
<evidence type="ECO:0000259" key="4">
    <source>
        <dbReference type="PROSITE" id="PS01031"/>
    </source>
</evidence>
<evidence type="ECO:0000256" key="1">
    <source>
        <dbReference type="PROSITE-ProRule" id="PRU00285"/>
    </source>
</evidence>